<feature type="transmembrane region" description="Helical" evidence="9">
    <location>
        <begin position="81"/>
        <end position="99"/>
    </location>
</feature>
<evidence type="ECO:0000313" key="12">
    <source>
        <dbReference type="Proteomes" id="UP001500298"/>
    </source>
</evidence>
<comment type="caution">
    <text evidence="11">The sequence shown here is derived from an EMBL/GenBank/DDBJ whole genome shotgun (WGS) entry which is preliminary data.</text>
</comment>
<evidence type="ECO:0000256" key="1">
    <source>
        <dbReference type="ARBA" id="ARBA00004429"/>
    </source>
</evidence>
<protein>
    <recommendedName>
        <fullName evidence="9">Transport permease protein</fullName>
    </recommendedName>
</protein>
<accession>A0ABP9D0I3</accession>
<evidence type="ECO:0000256" key="2">
    <source>
        <dbReference type="ARBA" id="ARBA00007783"/>
    </source>
</evidence>
<dbReference type="InterPro" id="IPR000412">
    <property type="entry name" value="ABC_2_transport"/>
</dbReference>
<keyword evidence="6 9" id="KW-0812">Transmembrane</keyword>
<evidence type="ECO:0000256" key="9">
    <source>
        <dbReference type="RuleBase" id="RU361157"/>
    </source>
</evidence>
<feature type="transmembrane region" description="Helical" evidence="9">
    <location>
        <begin position="165"/>
        <end position="189"/>
    </location>
</feature>
<keyword evidence="4 9" id="KW-1003">Cell membrane</keyword>
<gene>
    <name evidence="11" type="ORF">GCM10023331_04130</name>
</gene>
<evidence type="ECO:0000256" key="5">
    <source>
        <dbReference type="ARBA" id="ARBA00022519"/>
    </source>
</evidence>
<comment type="subcellular location">
    <subcellularLocation>
        <location evidence="1">Cell inner membrane</location>
        <topology evidence="1">Multi-pass membrane protein</topology>
    </subcellularLocation>
    <subcellularLocation>
        <location evidence="9">Cell membrane</location>
        <topology evidence="9">Multi-pass membrane protein</topology>
    </subcellularLocation>
</comment>
<evidence type="ECO:0000256" key="6">
    <source>
        <dbReference type="ARBA" id="ARBA00022692"/>
    </source>
</evidence>
<comment type="similarity">
    <text evidence="2 9">Belongs to the ABC-2 integral membrane protein family.</text>
</comment>
<dbReference type="PIRSF" id="PIRSF006648">
    <property type="entry name" value="DrrB"/>
    <property type="match status" value="1"/>
</dbReference>
<dbReference type="PANTHER" id="PTHR30413">
    <property type="entry name" value="INNER MEMBRANE TRANSPORT PERMEASE"/>
    <property type="match status" value="1"/>
</dbReference>
<feature type="domain" description="ABC transmembrane type-2" evidence="10">
    <location>
        <begin position="51"/>
        <end position="276"/>
    </location>
</feature>
<feature type="transmembrane region" description="Helical" evidence="9">
    <location>
        <begin position="254"/>
        <end position="273"/>
    </location>
</feature>
<dbReference type="PANTHER" id="PTHR30413:SF8">
    <property type="entry name" value="TRANSPORT PERMEASE PROTEIN"/>
    <property type="match status" value="1"/>
</dbReference>
<reference evidence="12" key="1">
    <citation type="journal article" date="2019" name="Int. J. Syst. Evol. Microbiol.">
        <title>The Global Catalogue of Microorganisms (GCM) 10K type strain sequencing project: providing services to taxonomists for standard genome sequencing and annotation.</title>
        <authorList>
            <consortium name="The Broad Institute Genomics Platform"/>
            <consortium name="The Broad Institute Genome Sequencing Center for Infectious Disease"/>
            <person name="Wu L."/>
            <person name="Ma J."/>
        </authorList>
    </citation>
    <scope>NUCLEOTIDE SEQUENCE [LARGE SCALE GENOMIC DNA]</scope>
    <source>
        <strain evidence="12">JCM 18326</strain>
    </source>
</reference>
<feature type="transmembrane region" description="Helical" evidence="9">
    <location>
        <begin position="196"/>
        <end position="215"/>
    </location>
</feature>
<keyword evidence="3 9" id="KW-0813">Transport</keyword>
<dbReference type="PRINTS" id="PR00164">
    <property type="entry name" value="ABC2TRNSPORT"/>
</dbReference>
<evidence type="ECO:0000256" key="7">
    <source>
        <dbReference type="ARBA" id="ARBA00022989"/>
    </source>
</evidence>
<evidence type="ECO:0000256" key="8">
    <source>
        <dbReference type="ARBA" id="ARBA00023136"/>
    </source>
</evidence>
<sequence>MDKQYTDTWDTIIEPQKSLFHLNLQEVWKYRDLLIMFVKRDFVTYYKQTILGPLWFLIQPLFTTITYVFIFGNVAKISTDGLPQILFYMAGVTAWNYFADCFNKTSTVFRDNQGIFGKVYFPRLITPLGIVVSSLLKFGIQFMLFLGIMGYFMVTGADIQPNSTILLLPLLVMMMAGLALGAGMIITSLTTKYRDLVFLLTFAVQLLMYATPVIYPMSTIPSEYQIFIQANPMAGIIETFRYAFLGTGAFSWELLAYDFGFMVVLLAVGTLIFNKTERNFMDTV</sequence>
<dbReference type="InterPro" id="IPR047817">
    <property type="entry name" value="ABC2_TM_bact-type"/>
</dbReference>
<dbReference type="InterPro" id="IPR013525">
    <property type="entry name" value="ABC2_TM"/>
</dbReference>
<evidence type="ECO:0000259" key="10">
    <source>
        <dbReference type="PROSITE" id="PS51012"/>
    </source>
</evidence>
<feature type="transmembrane region" description="Helical" evidence="9">
    <location>
        <begin position="54"/>
        <end position="75"/>
    </location>
</feature>
<keyword evidence="8 9" id="KW-0472">Membrane</keyword>
<evidence type="ECO:0000313" key="11">
    <source>
        <dbReference type="EMBL" id="GAA4822912.1"/>
    </source>
</evidence>
<name>A0ABP9D0I3_9BACT</name>
<dbReference type="EMBL" id="BAABJX010000008">
    <property type="protein sequence ID" value="GAA4822912.1"/>
    <property type="molecule type" value="Genomic_DNA"/>
</dbReference>
<evidence type="ECO:0000256" key="3">
    <source>
        <dbReference type="ARBA" id="ARBA00022448"/>
    </source>
</evidence>
<keyword evidence="5" id="KW-0997">Cell inner membrane</keyword>
<dbReference type="Pfam" id="PF01061">
    <property type="entry name" value="ABC2_membrane"/>
    <property type="match status" value="1"/>
</dbReference>
<proteinExistence type="inferred from homology"/>
<dbReference type="PROSITE" id="PS51012">
    <property type="entry name" value="ABC_TM2"/>
    <property type="match status" value="1"/>
</dbReference>
<evidence type="ECO:0000256" key="4">
    <source>
        <dbReference type="ARBA" id="ARBA00022475"/>
    </source>
</evidence>
<feature type="transmembrane region" description="Helical" evidence="9">
    <location>
        <begin position="120"/>
        <end position="153"/>
    </location>
</feature>
<keyword evidence="12" id="KW-1185">Reference proteome</keyword>
<dbReference type="RefSeq" id="WP_345368782.1">
    <property type="nucleotide sequence ID" value="NZ_BAABJX010000008.1"/>
</dbReference>
<organism evidence="11 12">
    <name type="scientific">Algivirga pacifica</name>
    <dbReference type="NCBI Taxonomy" id="1162670"/>
    <lineage>
        <taxon>Bacteria</taxon>
        <taxon>Pseudomonadati</taxon>
        <taxon>Bacteroidota</taxon>
        <taxon>Cytophagia</taxon>
        <taxon>Cytophagales</taxon>
        <taxon>Flammeovirgaceae</taxon>
        <taxon>Algivirga</taxon>
    </lineage>
</organism>
<dbReference type="Proteomes" id="UP001500298">
    <property type="component" value="Unassembled WGS sequence"/>
</dbReference>
<keyword evidence="7 9" id="KW-1133">Transmembrane helix</keyword>